<comment type="caution">
    <text evidence="2">The sequence shown here is derived from an EMBL/GenBank/DDBJ whole genome shotgun (WGS) entry which is preliminary data.</text>
</comment>
<evidence type="ECO:0000313" key="3">
    <source>
        <dbReference type="Proteomes" id="UP000215335"/>
    </source>
</evidence>
<dbReference type="EMBL" id="NNAY01001644">
    <property type="protein sequence ID" value="OXU23335.1"/>
    <property type="molecule type" value="Genomic_DNA"/>
</dbReference>
<organism evidence="2 3">
    <name type="scientific">Trichomalopsis sarcophagae</name>
    <dbReference type="NCBI Taxonomy" id="543379"/>
    <lineage>
        <taxon>Eukaryota</taxon>
        <taxon>Metazoa</taxon>
        <taxon>Ecdysozoa</taxon>
        <taxon>Arthropoda</taxon>
        <taxon>Hexapoda</taxon>
        <taxon>Insecta</taxon>
        <taxon>Pterygota</taxon>
        <taxon>Neoptera</taxon>
        <taxon>Endopterygota</taxon>
        <taxon>Hymenoptera</taxon>
        <taxon>Apocrita</taxon>
        <taxon>Proctotrupomorpha</taxon>
        <taxon>Chalcidoidea</taxon>
        <taxon>Pteromalidae</taxon>
        <taxon>Pteromalinae</taxon>
        <taxon>Trichomalopsis</taxon>
    </lineage>
</organism>
<protein>
    <submittedName>
        <fullName evidence="2">Uncharacterized protein</fullName>
    </submittedName>
</protein>
<keyword evidence="1" id="KW-0812">Transmembrane</keyword>
<gene>
    <name evidence="2" type="ORF">TSAR_006984</name>
</gene>
<proteinExistence type="predicted"/>
<dbReference type="AlphaFoldDB" id="A0A232EYB8"/>
<keyword evidence="1" id="KW-1133">Transmembrane helix</keyword>
<evidence type="ECO:0000313" key="2">
    <source>
        <dbReference type="EMBL" id="OXU23335.1"/>
    </source>
</evidence>
<keyword evidence="1" id="KW-0472">Membrane</keyword>
<sequence length="70" mass="8181">MMEKPKFTKFGIEFNMSITSFIIAILILIIGTIFIIYKYKCKSRRQSRSRQLTEIRTDEDVIQLGHVGVI</sequence>
<evidence type="ECO:0000256" key="1">
    <source>
        <dbReference type="SAM" id="Phobius"/>
    </source>
</evidence>
<feature type="transmembrane region" description="Helical" evidence="1">
    <location>
        <begin position="20"/>
        <end position="39"/>
    </location>
</feature>
<dbReference type="Proteomes" id="UP000215335">
    <property type="component" value="Unassembled WGS sequence"/>
</dbReference>
<reference evidence="2 3" key="1">
    <citation type="journal article" date="2017" name="Curr. Biol.">
        <title>The Evolution of Venom by Co-option of Single-Copy Genes.</title>
        <authorList>
            <person name="Martinson E.O."/>
            <person name="Mrinalini"/>
            <person name="Kelkar Y.D."/>
            <person name="Chang C.H."/>
            <person name="Werren J.H."/>
        </authorList>
    </citation>
    <scope>NUCLEOTIDE SEQUENCE [LARGE SCALE GENOMIC DNA]</scope>
    <source>
        <strain evidence="2 3">Alberta</strain>
        <tissue evidence="2">Whole body</tissue>
    </source>
</reference>
<accession>A0A232EYB8</accession>
<name>A0A232EYB8_9HYME</name>
<keyword evidence="3" id="KW-1185">Reference proteome</keyword>